<evidence type="ECO:0000313" key="4">
    <source>
        <dbReference type="Proteomes" id="UP000035720"/>
    </source>
</evidence>
<dbReference type="AlphaFoldDB" id="A0A077MBS0"/>
<sequence>MPGAHLLGMSPAPTDPRNRRRLVALITAGIALLLLVGVGVYGLLTGPRSSTSTDPDPESGPATTAPPTVAPSTPQPPRVPAVPRSANPETFAQGVASSLFAWDTASGLWPLDYTSAILAVGDPSGDEQAGLASDVAVYLPTRDAWIELRQYATRQHLTIDTADVPDAWADAVEQAQPGQLAAGTTAVTIEGTRYRAGVWNGQPVTSEHPVAFTVFVVCAPTYPTCHLLRLSQLDNPLR</sequence>
<protein>
    <submittedName>
        <fullName evidence="3">Uncharacterized protein</fullName>
    </submittedName>
</protein>
<feature type="region of interest" description="Disordered" evidence="1">
    <location>
        <begin position="48"/>
        <end position="86"/>
    </location>
</feature>
<dbReference type="STRING" id="1193518.BN13_1570017"/>
<dbReference type="EMBL" id="CAJC01000065">
    <property type="protein sequence ID" value="CCI52307.1"/>
    <property type="molecule type" value="Genomic_DNA"/>
</dbReference>
<name>A0A077MBS0_9MICO</name>
<accession>A0A077MBS0</accession>
<reference evidence="3 4" key="1">
    <citation type="journal article" date="2013" name="ISME J.">
        <title>A metabolic model for members of the genus Tetrasphaera involved in enhanced biological phosphorus removal.</title>
        <authorList>
            <person name="Kristiansen R."/>
            <person name="Nguyen H.T.T."/>
            <person name="Saunders A.M."/>
            <person name="Nielsen J.L."/>
            <person name="Wimmer R."/>
            <person name="Le V.Q."/>
            <person name="McIlroy S.J."/>
            <person name="Petrovski S."/>
            <person name="Seviour R.J."/>
            <person name="Calteau A."/>
            <person name="Nielsen K.L."/>
            <person name="Nielsen P.H."/>
        </authorList>
    </citation>
    <scope>NUCLEOTIDE SEQUENCE [LARGE SCALE GENOMIC DNA]</scope>
    <source>
        <strain evidence="3 4">Ben 74</strain>
    </source>
</reference>
<comment type="caution">
    <text evidence="3">The sequence shown here is derived from an EMBL/GenBank/DDBJ whole genome shotgun (WGS) entry which is preliminary data.</text>
</comment>
<organism evidence="3 4">
    <name type="scientific">Nostocoides jenkinsii Ben 74</name>
    <dbReference type="NCBI Taxonomy" id="1193518"/>
    <lineage>
        <taxon>Bacteria</taxon>
        <taxon>Bacillati</taxon>
        <taxon>Actinomycetota</taxon>
        <taxon>Actinomycetes</taxon>
        <taxon>Micrococcales</taxon>
        <taxon>Intrasporangiaceae</taxon>
        <taxon>Nostocoides</taxon>
    </lineage>
</organism>
<evidence type="ECO:0000256" key="2">
    <source>
        <dbReference type="SAM" id="Phobius"/>
    </source>
</evidence>
<keyword evidence="2" id="KW-0472">Membrane</keyword>
<keyword evidence="2" id="KW-0812">Transmembrane</keyword>
<keyword evidence="4" id="KW-1185">Reference proteome</keyword>
<keyword evidence="2" id="KW-1133">Transmembrane helix</keyword>
<evidence type="ECO:0000256" key="1">
    <source>
        <dbReference type="SAM" id="MobiDB-lite"/>
    </source>
</evidence>
<dbReference type="Proteomes" id="UP000035720">
    <property type="component" value="Unassembled WGS sequence"/>
</dbReference>
<proteinExistence type="predicted"/>
<evidence type="ECO:0000313" key="3">
    <source>
        <dbReference type="EMBL" id="CCI52307.1"/>
    </source>
</evidence>
<feature type="compositionally biased region" description="Low complexity" evidence="1">
    <location>
        <begin position="61"/>
        <end position="72"/>
    </location>
</feature>
<gene>
    <name evidence="3" type="ORF">BN13_1570017</name>
</gene>
<feature type="transmembrane region" description="Helical" evidence="2">
    <location>
        <begin position="21"/>
        <end position="44"/>
    </location>
</feature>